<dbReference type="InterPro" id="IPR011206">
    <property type="entry name" value="Citrate_lyase_beta/mcl1/mcl2"/>
</dbReference>
<dbReference type="PIRSF" id="PIRSF015582">
    <property type="entry name" value="Cit_lyase_B"/>
    <property type="match status" value="1"/>
</dbReference>
<dbReference type="GO" id="GO:0016829">
    <property type="term" value="F:lyase activity"/>
    <property type="evidence" value="ECO:0007669"/>
    <property type="project" value="UniProtKB-KW"/>
</dbReference>
<dbReference type="Pfam" id="PF15617">
    <property type="entry name" value="C-C_Bond_Lyase"/>
    <property type="match status" value="1"/>
</dbReference>
<keyword evidence="3" id="KW-0460">Magnesium</keyword>
<dbReference type="PANTHER" id="PTHR32308">
    <property type="entry name" value="LYASE BETA SUBUNIT, PUTATIVE (AFU_ORTHOLOGUE AFUA_4G13030)-RELATED"/>
    <property type="match status" value="1"/>
</dbReference>
<reference evidence="4 5" key="1">
    <citation type="submission" date="2021-02" db="EMBL/GenBank/DDBJ databases">
        <title>Draft Genome Sequences of 5 Vibrio neptunius Strains Isolated From of Bivalve Hatcheries.</title>
        <authorList>
            <person name="Galvis F."/>
            <person name="Barja J.L."/>
            <person name="Lemos M.L."/>
            <person name="Balado M."/>
        </authorList>
    </citation>
    <scope>NUCLEOTIDE SEQUENCE [LARGE SCALE GENOMIC DNA]</scope>
    <source>
        <strain evidence="4 5">PP-145.98</strain>
    </source>
</reference>
<dbReference type="SUPFAM" id="SSF51621">
    <property type="entry name" value="Phosphoenolpyruvate/pyruvate domain"/>
    <property type="match status" value="1"/>
</dbReference>
<dbReference type="InterPro" id="IPR015813">
    <property type="entry name" value="Pyrv/PenolPyrv_kinase-like_dom"/>
</dbReference>
<keyword evidence="2" id="KW-0479">Metal-binding</keyword>
<evidence type="ECO:0000313" key="5">
    <source>
        <dbReference type="Proteomes" id="UP000779070"/>
    </source>
</evidence>
<dbReference type="Gene3D" id="3.20.20.60">
    <property type="entry name" value="Phosphoenolpyruvate-binding domains"/>
    <property type="match status" value="1"/>
</dbReference>
<organism evidence="4 5">
    <name type="scientific">Vibrio neptunius</name>
    <dbReference type="NCBI Taxonomy" id="170651"/>
    <lineage>
        <taxon>Bacteria</taxon>
        <taxon>Pseudomonadati</taxon>
        <taxon>Pseudomonadota</taxon>
        <taxon>Gammaproteobacteria</taxon>
        <taxon>Vibrionales</taxon>
        <taxon>Vibrionaceae</taxon>
        <taxon>Vibrio</taxon>
    </lineage>
</organism>
<dbReference type="RefSeq" id="WP_206370661.1">
    <property type="nucleotide sequence ID" value="NZ_CAWPTM010000072.1"/>
</dbReference>
<dbReference type="Proteomes" id="UP000779070">
    <property type="component" value="Unassembled WGS sequence"/>
</dbReference>
<keyword evidence="5" id="KW-1185">Reference proteome</keyword>
<evidence type="ECO:0000256" key="3">
    <source>
        <dbReference type="ARBA" id="ARBA00022842"/>
    </source>
</evidence>
<evidence type="ECO:0000256" key="1">
    <source>
        <dbReference type="ARBA" id="ARBA00001946"/>
    </source>
</evidence>
<keyword evidence="4" id="KW-0456">Lyase</keyword>
<proteinExistence type="predicted"/>
<dbReference type="PANTHER" id="PTHR32308:SF10">
    <property type="entry name" value="CITRATE LYASE SUBUNIT BETA"/>
    <property type="match status" value="1"/>
</dbReference>
<dbReference type="EMBL" id="JAFHLB010000017">
    <property type="protein sequence ID" value="MBN3578704.1"/>
    <property type="molecule type" value="Genomic_DNA"/>
</dbReference>
<evidence type="ECO:0000313" key="4">
    <source>
        <dbReference type="EMBL" id="MBN3578704.1"/>
    </source>
</evidence>
<accession>A0ABS3A3B5</accession>
<gene>
    <name evidence="4" type="ORF">JYA62_13630</name>
</gene>
<name>A0ABS3A3B5_9VIBR</name>
<protein>
    <submittedName>
        <fullName evidence="4">HpcH/HpaI aldolase/citrate lyase family protein</fullName>
    </submittedName>
</protein>
<comment type="caution">
    <text evidence="4">The sequence shown here is derived from an EMBL/GenBank/DDBJ whole genome shotgun (WGS) entry which is preliminary data.</text>
</comment>
<comment type="cofactor">
    <cofactor evidence="1">
        <name>Mg(2+)</name>
        <dbReference type="ChEBI" id="CHEBI:18420"/>
    </cofactor>
</comment>
<sequence length="294" mass="33758">MMQENMYFSLGATLYTPCTHDKLSQIMSNGLGSKSMVFCTEDAVSDDQLKLSLDNLRNALLVLEDNSKFKRFIRPRNAVVLKEILGFDGIEKIDGFVLPKYDLTTLNEYHDVLISSSHPFKVMPTLESSEVMCPKNLVLIREQLNSIKDRIICLRIGGNDLFNILGIKRMPGQTIYDTPLRIIIEQLIITFRPHGYELSAPVFDFLEDRVTLEKELRMDLNFGFFGKTAIHPEQVTVIENFFHDYSSGYIKQAESILDQSSPAIYQMSGQMMETACHRNWAQRTKHLANSFNYY</sequence>
<dbReference type="InterPro" id="IPR040442">
    <property type="entry name" value="Pyrv_kinase-like_dom_sf"/>
</dbReference>
<dbReference type="InterPro" id="IPR039480">
    <property type="entry name" value="C-C_Bond_Lyase-like"/>
</dbReference>
<evidence type="ECO:0000256" key="2">
    <source>
        <dbReference type="ARBA" id="ARBA00022723"/>
    </source>
</evidence>